<dbReference type="InterPro" id="IPR015943">
    <property type="entry name" value="WD40/YVTN_repeat-like_dom_sf"/>
</dbReference>
<evidence type="ECO:0008006" key="4">
    <source>
        <dbReference type="Google" id="ProtNLM"/>
    </source>
</evidence>
<dbReference type="Gene3D" id="2.130.10.10">
    <property type="entry name" value="YVTN repeat-like/Quinoprotein amine dehydrogenase"/>
    <property type="match status" value="1"/>
</dbReference>
<proteinExistence type="predicted"/>
<dbReference type="EMBL" id="JACIJC010000002">
    <property type="protein sequence ID" value="MBB5685358.1"/>
    <property type="molecule type" value="Genomic_DNA"/>
</dbReference>
<feature type="signal peptide" evidence="1">
    <location>
        <begin position="1"/>
        <end position="35"/>
    </location>
</feature>
<name>A0A7W9AGM8_9SPHN</name>
<dbReference type="SUPFAM" id="SSF51004">
    <property type="entry name" value="C-terminal (heme d1) domain of cytochrome cd1-nitrite reductase"/>
    <property type="match status" value="1"/>
</dbReference>
<reference evidence="2 3" key="1">
    <citation type="submission" date="2020-08" db="EMBL/GenBank/DDBJ databases">
        <title>Genomic Encyclopedia of Type Strains, Phase IV (KMG-IV): sequencing the most valuable type-strain genomes for metagenomic binning, comparative biology and taxonomic classification.</title>
        <authorList>
            <person name="Goeker M."/>
        </authorList>
    </citation>
    <scope>NUCLEOTIDE SEQUENCE [LARGE SCALE GENOMIC DNA]</scope>
    <source>
        <strain evidence="2 3">DSM 25079</strain>
    </source>
</reference>
<sequence>MISISARIVNAGLKSRAPRTAAALLLAISTSAAVAQTTQEDRLETGLQGQSLPQDKPGSILAQPYSKGVHVIGHDGIRGRDSNVQLSWVDHCAYVSSTGGPFPLLGTAKGDPLLTGVAVIDVSDPAHPKTVKLLRDQGSIAALETMHAISAPGRKVLAAGAYGNGQGGAQPNDKPAWLDIYDASDCANPKLTAEVKWPQNAHSVRISPNGRRVYGTVISPFTGKGGLQVMDISDMKHPRFIGKFTATRPDGTSFEFASHEISFSADERRIYAGVIASTGGDLNVGKPLMPPSRDQLGTEGGGIYIFDNSDIVDGRADPKLRLIGTVPHGGWHSVMPANINGVPYLVAGSELTACPGTWPRISNIADEKKPFIAGEFRLAMNYSENCTSMGPTEKATGGMVPDLGAATLHYNDVDSATDTRLGLFNFLWAGLRIADLKDPAKPTEVAYFKPGDACGGHVRYVAKTGHIWLSCGQSGFYVLALKPELRTALGLPAVKAVRKRRKR</sequence>
<dbReference type="InterPro" id="IPR011048">
    <property type="entry name" value="Haem_d1_sf"/>
</dbReference>
<accession>A0A7W9AGM8</accession>
<dbReference type="Proteomes" id="UP000549617">
    <property type="component" value="Unassembled WGS sequence"/>
</dbReference>
<dbReference type="AlphaFoldDB" id="A0A7W9AGM8"/>
<feature type="chain" id="PRO_5030909341" description="LVIVD repeat-containing protein" evidence="1">
    <location>
        <begin position="36"/>
        <end position="503"/>
    </location>
</feature>
<protein>
    <recommendedName>
        <fullName evidence="4">LVIVD repeat-containing protein</fullName>
    </recommendedName>
</protein>
<dbReference type="InterPro" id="IPR013211">
    <property type="entry name" value="LVIVD"/>
</dbReference>
<dbReference type="RefSeq" id="WP_184016633.1">
    <property type="nucleotide sequence ID" value="NZ_JACIJC010000002.1"/>
</dbReference>
<keyword evidence="3" id="KW-1185">Reference proteome</keyword>
<evidence type="ECO:0000313" key="2">
    <source>
        <dbReference type="EMBL" id="MBB5685358.1"/>
    </source>
</evidence>
<evidence type="ECO:0000313" key="3">
    <source>
        <dbReference type="Proteomes" id="UP000549617"/>
    </source>
</evidence>
<organism evidence="2 3">
    <name type="scientific">Sphingobium boeckii</name>
    <dbReference type="NCBI Taxonomy" id="1082345"/>
    <lineage>
        <taxon>Bacteria</taxon>
        <taxon>Pseudomonadati</taxon>
        <taxon>Pseudomonadota</taxon>
        <taxon>Alphaproteobacteria</taxon>
        <taxon>Sphingomonadales</taxon>
        <taxon>Sphingomonadaceae</taxon>
        <taxon>Sphingobium</taxon>
    </lineage>
</organism>
<evidence type="ECO:0000256" key="1">
    <source>
        <dbReference type="SAM" id="SignalP"/>
    </source>
</evidence>
<gene>
    <name evidence="2" type="ORF">FHS49_001366</name>
</gene>
<comment type="caution">
    <text evidence="2">The sequence shown here is derived from an EMBL/GenBank/DDBJ whole genome shotgun (WGS) entry which is preliminary data.</text>
</comment>
<dbReference type="Pfam" id="PF08309">
    <property type="entry name" value="LVIVD"/>
    <property type="match status" value="1"/>
</dbReference>
<keyword evidence="1" id="KW-0732">Signal</keyword>